<organism evidence="3 4">
    <name type="scientific">Strongyloides venezuelensis</name>
    <name type="common">Threadworm</name>
    <dbReference type="NCBI Taxonomy" id="75913"/>
    <lineage>
        <taxon>Eukaryota</taxon>
        <taxon>Metazoa</taxon>
        <taxon>Ecdysozoa</taxon>
        <taxon>Nematoda</taxon>
        <taxon>Chromadorea</taxon>
        <taxon>Rhabditida</taxon>
        <taxon>Tylenchina</taxon>
        <taxon>Panagrolaimomorpha</taxon>
        <taxon>Strongyloidoidea</taxon>
        <taxon>Strongyloididae</taxon>
        <taxon>Strongyloides</taxon>
    </lineage>
</organism>
<proteinExistence type="predicted"/>
<dbReference type="Proteomes" id="UP000035680">
    <property type="component" value="Unassembled WGS sequence"/>
</dbReference>
<keyword evidence="3" id="KW-1185">Reference proteome</keyword>
<accession>A0A0K0F037</accession>
<reference evidence="3" key="1">
    <citation type="submission" date="2014-07" db="EMBL/GenBank/DDBJ databases">
        <authorList>
            <person name="Martin A.A"/>
            <person name="De Silva N."/>
        </authorList>
    </citation>
    <scope>NUCLEOTIDE SEQUENCE</scope>
</reference>
<keyword evidence="2" id="KW-0732">Signal</keyword>
<feature type="region of interest" description="Disordered" evidence="1">
    <location>
        <begin position="71"/>
        <end position="95"/>
    </location>
</feature>
<name>A0A0K0F037_STRVS</name>
<feature type="signal peptide" evidence="2">
    <location>
        <begin position="1"/>
        <end position="24"/>
    </location>
</feature>
<evidence type="ECO:0000313" key="4">
    <source>
        <dbReference type="WBParaSite" id="SVE_0214900.1"/>
    </source>
</evidence>
<dbReference type="AlphaFoldDB" id="A0A0K0F037"/>
<protein>
    <submittedName>
        <fullName evidence="4">Plasmodium yoelii subtelomeric region (PYST-C1)</fullName>
    </submittedName>
</protein>
<feature type="chain" id="PRO_5005328943" evidence="2">
    <location>
        <begin position="25"/>
        <end position="120"/>
    </location>
</feature>
<dbReference type="WBParaSite" id="SVE_0214900.1">
    <property type="protein sequence ID" value="SVE_0214900.1"/>
    <property type="gene ID" value="SVE_0214900"/>
</dbReference>
<evidence type="ECO:0000313" key="3">
    <source>
        <dbReference type="Proteomes" id="UP000035680"/>
    </source>
</evidence>
<reference evidence="4" key="2">
    <citation type="submission" date="2015-08" db="UniProtKB">
        <authorList>
            <consortium name="WormBaseParasite"/>
        </authorList>
    </citation>
    <scope>IDENTIFICATION</scope>
</reference>
<evidence type="ECO:0000256" key="2">
    <source>
        <dbReference type="SAM" id="SignalP"/>
    </source>
</evidence>
<evidence type="ECO:0000256" key="1">
    <source>
        <dbReference type="SAM" id="MobiDB-lite"/>
    </source>
</evidence>
<sequence length="120" mass="13676">MILISIRNLIFIIFPLIIITSSKSLPSRKKSSIVNILNNFLPLEENNNNSLEGKDNYSFNEDILVYRKKERASGNNEDCGDNCNKSDEKPGSIDVVEGDEFTDYNTTVKEYISGRKTHRD</sequence>